<dbReference type="Proteomes" id="UP000185568">
    <property type="component" value="Unassembled WGS sequence"/>
</dbReference>
<dbReference type="STRING" id="1714264.BTO30_14025"/>
<evidence type="ECO:0000256" key="1">
    <source>
        <dbReference type="ARBA" id="ARBA00005591"/>
    </source>
</evidence>
<dbReference type="FunFam" id="3.30.1060.10:FF:000003">
    <property type="entry name" value="Peptide methionine sulfoxide reductase MsrA"/>
    <property type="match status" value="1"/>
</dbReference>
<dbReference type="EC" id="1.8.4.11" evidence="5"/>
<dbReference type="InterPro" id="IPR002569">
    <property type="entry name" value="Met_Sox_Rdtase_MsrA_dom"/>
</dbReference>
<dbReference type="EMBL" id="MSDU01000038">
    <property type="protein sequence ID" value="OLN21596.1"/>
    <property type="molecule type" value="Genomic_DNA"/>
</dbReference>
<evidence type="ECO:0000256" key="3">
    <source>
        <dbReference type="ARBA" id="ARBA00047806"/>
    </source>
</evidence>
<comment type="catalytic activity">
    <reaction evidence="4 5">
        <text>[thioredoxin]-disulfide + L-methionine + H2O = L-methionine (S)-S-oxide + [thioredoxin]-dithiol</text>
        <dbReference type="Rhea" id="RHEA:19993"/>
        <dbReference type="Rhea" id="RHEA-COMP:10698"/>
        <dbReference type="Rhea" id="RHEA-COMP:10700"/>
        <dbReference type="ChEBI" id="CHEBI:15377"/>
        <dbReference type="ChEBI" id="CHEBI:29950"/>
        <dbReference type="ChEBI" id="CHEBI:50058"/>
        <dbReference type="ChEBI" id="CHEBI:57844"/>
        <dbReference type="ChEBI" id="CHEBI:58772"/>
        <dbReference type="EC" id="1.8.4.11"/>
    </reaction>
</comment>
<feature type="active site" evidence="5">
    <location>
        <position position="12"/>
    </location>
</feature>
<dbReference type="AlphaFoldDB" id="A0A1Q8Q2N4"/>
<feature type="domain" description="Peptide methionine sulphoxide reductase MsrA" evidence="6">
    <location>
        <begin position="5"/>
        <end position="156"/>
    </location>
</feature>
<dbReference type="HAMAP" id="MF_01401">
    <property type="entry name" value="MsrA"/>
    <property type="match status" value="1"/>
</dbReference>
<dbReference type="Gene3D" id="3.30.1060.10">
    <property type="entry name" value="Peptide methionine sulphoxide reductase MsrA"/>
    <property type="match status" value="1"/>
</dbReference>
<organism evidence="7 8">
    <name type="scientific">Domibacillus antri</name>
    <dbReference type="NCBI Taxonomy" id="1714264"/>
    <lineage>
        <taxon>Bacteria</taxon>
        <taxon>Bacillati</taxon>
        <taxon>Bacillota</taxon>
        <taxon>Bacilli</taxon>
        <taxon>Bacillales</taxon>
        <taxon>Bacillaceae</taxon>
        <taxon>Domibacillus</taxon>
    </lineage>
</organism>
<name>A0A1Q8Q2N4_9BACI</name>
<dbReference type="OrthoDB" id="4174719at2"/>
<reference evidence="7 8" key="1">
    <citation type="submission" date="2016-12" db="EMBL/GenBank/DDBJ databases">
        <title>Domibacillus antri genome sequencing.</title>
        <authorList>
            <person name="Verma A."/>
            <person name="Krishnamurthi S."/>
        </authorList>
    </citation>
    <scope>NUCLEOTIDE SEQUENCE [LARGE SCALE GENOMIC DNA]</scope>
    <source>
        <strain evidence="7 8">XD80</strain>
    </source>
</reference>
<evidence type="ECO:0000256" key="5">
    <source>
        <dbReference type="HAMAP-Rule" id="MF_01401"/>
    </source>
</evidence>
<dbReference type="NCBIfam" id="TIGR00401">
    <property type="entry name" value="msrA"/>
    <property type="match status" value="1"/>
</dbReference>
<dbReference type="GO" id="GO:0008113">
    <property type="term" value="F:peptide-methionine (S)-S-oxide reductase activity"/>
    <property type="evidence" value="ECO:0007669"/>
    <property type="project" value="UniProtKB-UniRule"/>
</dbReference>
<evidence type="ECO:0000256" key="2">
    <source>
        <dbReference type="ARBA" id="ARBA00023002"/>
    </source>
</evidence>
<accession>A0A1Q8Q2N4</accession>
<gene>
    <name evidence="5" type="primary">msrA</name>
    <name evidence="7" type="ORF">BTO30_14025</name>
</gene>
<comment type="caution">
    <text evidence="7">The sequence shown here is derived from an EMBL/GenBank/DDBJ whole genome shotgun (WGS) entry which is preliminary data.</text>
</comment>
<dbReference type="RefSeq" id="WP_075399341.1">
    <property type="nucleotide sequence ID" value="NZ_MSDU01000038.1"/>
</dbReference>
<dbReference type="PANTHER" id="PTHR43774">
    <property type="entry name" value="PEPTIDE METHIONINE SULFOXIDE REDUCTASE"/>
    <property type="match status" value="1"/>
</dbReference>
<dbReference type="Pfam" id="PF01625">
    <property type="entry name" value="PMSR"/>
    <property type="match status" value="1"/>
</dbReference>
<protein>
    <recommendedName>
        <fullName evidence="5">Peptide methionine sulfoxide reductase MsrA</fullName>
        <shortName evidence="5">Protein-methionine-S-oxide reductase</shortName>
        <ecNumber evidence="5">1.8.4.11</ecNumber>
    </recommendedName>
    <alternativeName>
        <fullName evidence="5">Peptide-methionine (S)-S-oxide reductase</fullName>
        <shortName evidence="5">Peptide Met(O) reductase</shortName>
    </alternativeName>
</protein>
<proteinExistence type="inferred from homology"/>
<keyword evidence="8" id="KW-1185">Reference proteome</keyword>
<dbReference type="PANTHER" id="PTHR43774:SF1">
    <property type="entry name" value="PEPTIDE METHIONINE SULFOXIDE REDUCTASE MSRA 2"/>
    <property type="match status" value="1"/>
</dbReference>
<dbReference type="SUPFAM" id="SSF55068">
    <property type="entry name" value="Peptide methionine sulfoxide reductase"/>
    <property type="match status" value="1"/>
</dbReference>
<keyword evidence="2 5" id="KW-0560">Oxidoreductase</keyword>
<evidence type="ECO:0000256" key="4">
    <source>
        <dbReference type="ARBA" id="ARBA00048782"/>
    </source>
</evidence>
<evidence type="ECO:0000259" key="6">
    <source>
        <dbReference type="Pfam" id="PF01625"/>
    </source>
</evidence>
<comment type="similarity">
    <text evidence="1 5">Belongs to the MsrA Met sulfoxide reductase family.</text>
</comment>
<dbReference type="GO" id="GO:0033744">
    <property type="term" value="F:L-methionine:thioredoxin-disulfide S-oxidoreductase activity"/>
    <property type="evidence" value="ECO:0007669"/>
    <property type="project" value="RHEA"/>
</dbReference>
<dbReference type="InterPro" id="IPR036509">
    <property type="entry name" value="Met_Sox_Rdtase_MsrA_sf"/>
</dbReference>
<sequence length="176" mass="20374">MNKQKAIFAGGCFWCMVKPFDQWDGIESVVSGYTGGHVENPTYEQVKSGGTGHMEAVEITYDSDLFSYEQLLEIFWQQIDPTDDEGQFQDRGDSYRAAIFYANDQQKKAAEQSKQQLAASGKFMKPIVTPILPAFPFYPAETYHQDFYKNYKAEYEQDRKQSGRDEFIQAHWKEEK</sequence>
<comment type="function">
    <text evidence="5">Has an important function as a repair enzyme for proteins that have been inactivated by oxidation. Catalyzes the reversible oxidation-reduction of methionine sulfoxide in proteins to methionine.</text>
</comment>
<evidence type="ECO:0000313" key="8">
    <source>
        <dbReference type="Proteomes" id="UP000185568"/>
    </source>
</evidence>
<evidence type="ECO:0000313" key="7">
    <source>
        <dbReference type="EMBL" id="OLN21596.1"/>
    </source>
</evidence>
<comment type="catalytic activity">
    <reaction evidence="3 5">
        <text>L-methionyl-[protein] + [thioredoxin]-disulfide + H2O = L-methionyl-(S)-S-oxide-[protein] + [thioredoxin]-dithiol</text>
        <dbReference type="Rhea" id="RHEA:14217"/>
        <dbReference type="Rhea" id="RHEA-COMP:10698"/>
        <dbReference type="Rhea" id="RHEA-COMP:10700"/>
        <dbReference type="Rhea" id="RHEA-COMP:12313"/>
        <dbReference type="Rhea" id="RHEA-COMP:12315"/>
        <dbReference type="ChEBI" id="CHEBI:15377"/>
        <dbReference type="ChEBI" id="CHEBI:16044"/>
        <dbReference type="ChEBI" id="CHEBI:29950"/>
        <dbReference type="ChEBI" id="CHEBI:44120"/>
        <dbReference type="ChEBI" id="CHEBI:50058"/>
        <dbReference type="EC" id="1.8.4.11"/>
    </reaction>
</comment>